<protein>
    <recommendedName>
        <fullName evidence="6">TPR-like protein</fullName>
    </recommendedName>
</protein>
<dbReference type="Proteomes" id="UP001146120">
    <property type="component" value="Unassembled WGS sequence"/>
</dbReference>
<proteinExistence type="predicted"/>
<dbReference type="PROSITE" id="PS50005">
    <property type="entry name" value="TPR"/>
    <property type="match status" value="2"/>
</dbReference>
<reference evidence="4" key="1">
    <citation type="submission" date="2022-11" db="EMBL/GenBank/DDBJ databases">
        <authorList>
            <person name="Morgan W.R."/>
            <person name="Tartar A."/>
        </authorList>
    </citation>
    <scope>NUCLEOTIDE SEQUENCE</scope>
    <source>
        <strain evidence="4">ARSEF 373</strain>
    </source>
</reference>
<dbReference type="PANTHER" id="PTHR12558:SF50">
    <property type="entry name" value="ASSEMBLY CHAPERONE OF RPL4-RELATED"/>
    <property type="match status" value="1"/>
</dbReference>
<feature type="repeat" description="TPR" evidence="2">
    <location>
        <begin position="47"/>
        <end position="80"/>
    </location>
</feature>
<dbReference type="Pfam" id="PF13181">
    <property type="entry name" value="TPR_8"/>
    <property type="match status" value="2"/>
</dbReference>
<dbReference type="PANTHER" id="PTHR12558">
    <property type="entry name" value="CELL DIVISION CYCLE 16,23,27"/>
    <property type="match status" value="1"/>
</dbReference>
<evidence type="ECO:0000313" key="4">
    <source>
        <dbReference type="EMBL" id="DAZ92683.1"/>
    </source>
</evidence>
<accession>A0AAV2YH94</accession>
<keyword evidence="5" id="KW-1185">Reference proteome</keyword>
<name>A0AAV2YH94_9STRA</name>
<dbReference type="SMART" id="SM00028">
    <property type="entry name" value="TPR"/>
    <property type="match status" value="3"/>
</dbReference>
<evidence type="ECO:0000256" key="2">
    <source>
        <dbReference type="PROSITE-ProRule" id="PRU00339"/>
    </source>
</evidence>
<dbReference type="InterPro" id="IPR011990">
    <property type="entry name" value="TPR-like_helical_dom_sf"/>
</dbReference>
<keyword evidence="1 2" id="KW-0802">TPR repeat</keyword>
<evidence type="ECO:0000256" key="1">
    <source>
        <dbReference type="ARBA" id="ARBA00022803"/>
    </source>
</evidence>
<evidence type="ECO:0000313" key="5">
    <source>
        <dbReference type="Proteomes" id="UP001146120"/>
    </source>
</evidence>
<feature type="repeat" description="TPR" evidence="2">
    <location>
        <begin position="246"/>
        <end position="279"/>
    </location>
</feature>
<feature type="region of interest" description="Disordered" evidence="3">
    <location>
        <begin position="308"/>
        <end position="333"/>
    </location>
</feature>
<gene>
    <name evidence="4" type="ORF">N0F65_003478</name>
</gene>
<evidence type="ECO:0008006" key="6">
    <source>
        <dbReference type="Google" id="ProtNLM"/>
    </source>
</evidence>
<sequence>MGRNNTKKKQYSVDELIAKAEQLVDQCQPDLAVQFYEKALLQQPNNTALLDVVGELLTEINNPERALAAFQKSIELAPAENPCKWFYAAQLVPGEEAEKYTNEGIKHSLNELQALAHPQSSEALVIKKQICDAYCALGELYMTDLCDLDDAEARCEGHFQEAMKYDIGLPEPTQALANLRLTQQRKDEAVPLLLETVRRLNEACDENSLPPLEFRIFTGKLLIEVEEYEKACDVLEGCMAEDDENAELWFLVGTCYRAMDELDMALEFFEKCAEMLKKIKKQMLQEFPLQDQLDSVEETIAALQAAIAANPAPADDNDDDNDNDADGDVAMEE</sequence>
<dbReference type="EMBL" id="DAKRPA010000400">
    <property type="protein sequence ID" value="DAZ92683.1"/>
    <property type="molecule type" value="Genomic_DNA"/>
</dbReference>
<reference evidence="4" key="2">
    <citation type="journal article" date="2023" name="Microbiol Resour">
        <title>Decontamination and Annotation of the Draft Genome Sequence of the Oomycete Lagenidium giganteum ARSEF 373.</title>
        <authorList>
            <person name="Morgan W.R."/>
            <person name="Tartar A."/>
        </authorList>
    </citation>
    <scope>NUCLEOTIDE SEQUENCE</scope>
    <source>
        <strain evidence="4">ARSEF 373</strain>
    </source>
</reference>
<feature type="compositionally biased region" description="Acidic residues" evidence="3">
    <location>
        <begin position="315"/>
        <end position="333"/>
    </location>
</feature>
<dbReference type="InterPro" id="IPR019734">
    <property type="entry name" value="TPR_rpt"/>
</dbReference>
<organism evidence="4 5">
    <name type="scientific">Lagenidium giganteum</name>
    <dbReference type="NCBI Taxonomy" id="4803"/>
    <lineage>
        <taxon>Eukaryota</taxon>
        <taxon>Sar</taxon>
        <taxon>Stramenopiles</taxon>
        <taxon>Oomycota</taxon>
        <taxon>Peronosporomycetes</taxon>
        <taxon>Pythiales</taxon>
        <taxon>Pythiaceae</taxon>
    </lineage>
</organism>
<dbReference type="GO" id="GO:0051301">
    <property type="term" value="P:cell division"/>
    <property type="evidence" value="ECO:0007669"/>
    <property type="project" value="TreeGrafter"/>
</dbReference>
<comment type="caution">
    <text evidence="4">The sequence shown here is derived from an EMBL/GenBank/DDBJ whole genome shotgun (WGS) entry which is preliminary data.</text>
</comment>
<evidence type="ECO:0000256" key="3">
    <source>
        <dbReference type="SAM" id="MobiDB-lite"/>
    </source>
</evidence>
<dbReference type="Gene3D" id="1.25.40.10">
    <property type="entry name" value="Tetratricopeptide repeat domain"/>
    <property type="match status" value="2"/>
</dbReference>
<dbReference type="CDD" id="cd24142">
    <property type="entry name" value="ACL4-like"/>
    <property type="match status" value="1"/>
</dbReference>
<dbReference type="SUPFAM" id="SSF48452">
    <property type="entry name" value="TPR-like"/>
    <property type="match status" value="2"/>
</dbReference>
<dbReference type="AlphaFoldDB" id="A0AAV2YH94"/>